<dbReference type="CTD" id="9941273"/>
<dbReference type="GeneID" id="9941273"/>
<dbReference type="EMBL" id="JH712384">
    <property type="protein sequence ID" value="EFO24607.1"/>
    <property type="molecule type" value="Genomic_DNA"/>
</dbReference>
<organism evidence="2 3">
    <name type="scientific">Loa loa</name>
    <name type="common">Eye worm</name>
    <name type="synonym">Filaria loa</name>
    <dbReference type="NCBI Taxonomy" id="7209"/>
    <lineage>
        <taxon>Eukaryota</taxon>
        <taxon>Metazoa</taxon>
        <taxon>Ecdysozoa</taxon>
        <taxon>Nematoda</taxon>
        <taxon>Chromadorea</taxon>
        <taxon>Rhabditida</taxon>
        <taxon>Spirurina</taxon>
        <taxon>Spiruromorpha</taxon>
        <taxon>Filarioidea</taxon>
        <taxon>Onchocercidae</taxon>
        <taxon>Loa</taxon>
    </lineage>
</organism>
<evidence type="ECO:0000313" key="3">
    <source>
        <dbReference type="WBParaSite" id="EN70_6936"/>
    </source>
</evidence>
<reference evidence="1 2" key="1">
    <citation type="submission" date="2012-04" db="EMBL/GenBank/DDBJ databases">
        <title>The Genome Sequence of Loa loa.</title>
        <authorList>
            <consortium name="The Broad Institute Genome Sequencing Platform"/>
            <consortium name="Broad Institute Genome Sequencing Center for Infectious Disease"/>
            <person name="Nutman T.B."/>
            <person name="Fink D.L."/>
            <person name="Russ C."/>
            <person name="Young S."/>
            <person name="Zeng Q."/>
            <person name="Gargeya S."/>
            <person name="Alvarado L."/>
            <person name="Berlin A."/>
            <person name="Chapman S.B."/>
            <person name="Chen Z."/>
            <person name="Freedman E."/>
            <person name="Gellesch M."/>
            <person name="Goldberg J."/>
            <person name="Griggs A."/>
            <person name="Gujja S."/>
            <person name="Heilman E.R."/>
            <person name="Heiman D."/>
            <person name="Howarth C."/>
            <person name="Mehta T."/>
            <person name="Neiman D."/>
            <person name="Pearson M."/>
            <person name="Roberts A."/>
            <person name="Saif S."/>
            <person name="Shea T."/>
            <person name="Shenoy N."/>
            <person name="Sisk P."/>
            <person name="Stolte C."/>
            <person name="Sykes S."/>
            <person name="White J."/>
            <person name="Yandava C."/>
            <person name="Haas B."/>
            <person name="Henn M.R."/>
            <person name="Nusbaum C."/>
            <person name="Birren B."/>
        </authorList>
    </citation>
    <scope>NUCLEOTIDE SEQUENCE [LARGE SCALE GENOMIC DNA]</scope>
</reference>
<dbReference type="RefSeq" id="XP_003139459.1">
    <property type="nucleotide sequence ID" value="XM_003139411.2"/>
</dbReference>
<dbReference type="KEGG" id="loa:LOAG_03874"/>
<accession>A0A1S0U3A7</accession>
<dbReference type="AlphaFoldDB" id="A0A1I7VWC1"/>
<evidence type="ECO:0000313" key="2">
    <source>
        <dbReference type="Proteomes" id="UP000095285"/>
    </source>
</evidence>
<reference evidence="3" key="2">
    <citation type="submission" date="2016-11" db="UniProtKB">
        <authorList>
            <consortium name="WormBaseParasite"/>
        </authorList>
    </citation>
    <scope>IDENTIFICATION</scope>
</reference>
<keyword evidence="2" id="KW-1185">Reference proteome</keyword>
<evidence type="ECO:0000313" key="1">
    <source>
        <dbReference type="EMBL" id="EFO24607.1"/>
    </source>
</evidence>
<protein>
    <submittedName>
        <fullName evidence="3">BURP domain-containing protein</fullName>
    </submittedName>
</protein>
<sequence>MPSSHIKDSIDGHFGKDMEISHVPTLTPSIDKNDTGNMIAPFSTSMHSFQWHIAATYYDTKMPPSAVFVKTFGEMVAVAPVKMMVVSSKKRFVEICKMNLLAG</sequence>
<name>A0A1I7VWC1_LOALO</name>
<dbReference type="Proteomes" id="UP000095285">
    <property type="component" value="Unassembled WGS sequence"/>
</dbReference>
<proteinExistence type="predicted"/>
<dbReference type="WBParaSite" id="EN70_6936">
    <property type="protein sequence ID" value="EN70_6936"/>
    <property type="gene ID" value="EN70_6936"/>
</dbReference>
<accession>A0A1I7VWC1</accession>
<gene>
    <name evidence="1 3" type="ORF">LOAG_03874</name>
</gene>